<dbReference type="Proteomes" id="UP000824782">
    <property type="component" value="Unassembled WGS sequence"/>
</dbReference>
<comment type="caution">
    <text evidence="1">The sequence shown here is derived from an EMBL/GenBank/DDBJ whole genome shotgun (WGS) entry which is preliminary data.</text>
</comment>
<keyword evidence="2" id="KW-1185">Reference proteome</keyword>
<sequence length="152" mass="17473">MLSGNEEASREMEHSLTKLEELRSQNNLKEALALCKELIKTSKLPNKNIHHLKALDFAMDLCIHLEIWEEALQFSLQTLGPYSLYYSNYHPVRAVQIMKVGKLQLHLGKFPEAMITLKQAFEIIKVTHGRDHGLTQNLLKLLGECEMEMKTT</sequence>
<name>A0AAV6ZIS8_ENGPU</name>
<evidence type="ECO:0000313" key="1">
    <source>
        <dbReference type="EMBL" id="KAG8549067.1"/>
    </source>
</evidence>
<dbReference type="Gene3D" id="1.25.40.10">
    <property type="entry name" value="Tetratricopeptide repeat domain"/>
    <property type="match status" value="1"/>
</dbReference>
<proteinExistence type="predicted"/>
<dbReference type="AlphaFoldDB" id="A0AAV6ZIS8"/>
<protein>
    <submittedName>
        <fullName evidence="1">Uncharacterized protein</fullName>
    </submittedName>
</protein>
<gene>
    <name evidence="1" type="ORF">GDO81_022878</name>
</gene>
<reference evidence="1" key="1">
    <citation type="thesis" date="2020" institute="ProQuest LLC" country="789 East Eisenhower Parkway, Ann Arbor, MI, USA">
        <title>Comparative Genomics and Chromosome Evolution.</title>
        <authorList>
            <person name="Mudd A.B."/>
        </authorList>
    </citation>
    <scope>NUCLEOTIDE SEQUENCE</scope>
    <source>
        <strain evidence="1">237g6f4</strain>
        <tissue evidence="1">Blood</tissue>
    </source>
</reference>
<organism evidence="1 2">
    <name type="scientific">Engystomops pustulosus</name>
    <name type="common">Tungara frog</name>
    <name type="synonym">Physalaemus pustulosus</name>
    <dbReference type="NCBI Taxonomy" id="76066"/>
    <lineage>
        <taxon>Eukaryota</taxon>
        <taxon>Metazoa</taxon>
        <taxon>Chordata</taxon>
        <taxon>Craniata</taxon>
        <taxon>Vertebrata</taxon>
        <taxon>Euteleostomi</taxon>
        <taxon>Amphibia</taxon>
        <taxon>Batrachia</taxon>
        <taxon>Anura</taxon>
        <taxon>Neobatrachia</taxon>
        <taxon>Hyloidea</taxon>
        <taxon>Leptodactylidae</taxon>
        <taxon>Leiuperinae</taxon>
        <taxon>Engystomops</taxon>
    </lineage>
</organism>
<evidence type="ECO:0000313" key="2">
    <source>
        <dbReference type="Proteomes" id="UP000824782"/>
    </source>
</evidence>
<dbReference type="EMBL" id="WNYA01000258">
    <property type="protein sequence ID" value="KAG8549067.1"/>
    <property type="molecule type" value="Genomic_DNA"/>
</dbReference>
<dbReference type="InterPro" id="IPR011990">
    <property type="entry name" value="TPR-like_helical_dom_sf"/>
</dbReference>
<dbReference type="SUPFAM" id="SSF48452">
    <property type="entry name" value="TPR-like"/>
    <property type="match status" value="1"/>
</dbReference>
<dbReference type="Gene3D" id="1.25.40.970">
    <property type="match status" value="1"/>
</dbReference>
<accession>A0AAV6ZIS8</accession>